<organism evidence="2 3">
    <name type="scientific">Tilletia indica</name>
    <dbReference type="NCBI Taxonomy" id="43049"/>
    <lineage>
        <taxon>Eukaryota</taxon>
        <taxon>Fungi</taxon>
        <taxon>Dikarya</taxon>
        <taxon>Basidiomycota</taxon>
        <taxon>Ustilaginomycotina</taxon>
        <taxon>Exobasidiomycetes</taxon>
        <taxon>Tilletiales</taxon>
        <taxon>Tilletiaceae</taxon>
        <taxon>Tilletia</taxon>
    </lineage>
</organism>
<reference evidence="2" key="1">
    <citation type="submission" date="2016-04" db="EMBL/GenBank/DDBJ databases">
        <authorList>
            <person name="Nguyen H.D."/>
            <person name="Samba Siva P."/>
            <person name="Cullis J."/>
            <person name="Levesque C.A."/>
            <person name="Hambleton S."/>
        </authorList>
    </citation>
    <scope>NUCLEOTIDE SEQUENCE</scope>
    <source>
        <strain evidence="2">DAOMC 236416</strain>
    </source>
</reference>
<dbReference type="AlphaFoldDB" id="A0A177TXG7"/>
<dbReference type="InterPro" id="IPR057514">
    <property type="entry name" value="NTF2_SigF"/>
</dbReference>
<protein>
    <recommendedName>
        <fullName evidence="1">SigF-like NTF2-like domain-containing protein</fullName>
    </recommendedName>
</protein>
<feature type="domain" description="SigF-like NTF2-like" evidence="1">
    <location>
        <begin position="1"/>
        <end position="170"/>
    </location>
</feature>
<dbReference type="PANTHER" id="PTHR35393">
    <property type="entry name" value="CHROMOSOME 1, WHOLE GENOME SHOTGUN SEQUENCE"/>
    <property type="match status" value="1"/>
</dbReference>
<proteinExistence type="predicted"/>
<evidence type="ECO:0000259" key="1">
    <source>
        <dbReference type="Pfam" id="PF24840"/>
    </source>
</evidence>
<sequence length="190" mass="21104">MENPVEEVANVVKGLVQAQDAAEQRAYMQKYFAPDASFDHPLVQVAPGPNSRDAGMLPIYQWLRCMFSSKIDVHSAAFDENNNKLYVDATQFLIPSIPFFRPFFGPAARLIVVLTLQRGQDGKFYIKRQEDLYQPQVLPFGFLPGLGAAVSLVKRIAGLNCAILAGTVRLTLGYWDPNRPTSSKQAIKGE</sequence>
<dbReference type="PANTHER" id="PTHR35393:SF1">
    <property type="entry name" value="SNOAL-LIKE DOMAIN-CONTAINING PROTEIN"/>
    <property type="match status" value="1"/>
</dbReference>
<keyword evidence="3" id="KW-1185">Reference proteome</keyword>
<dbReference type="EMBL" id="LWDF02000744">
    <property type="protein sequence ID" value="KAE8243804.1"/>
    <property type="molecule type" value="Genomic_DNA"/>
</dbReference>
<dbReference type="Pfam" id="PF24840">
    <property type="entry name" value="NTF2_SigF"/>
    <property type="match status" value="1"/>
</dbReference>
<evidence type="ECO:0000313" key="3">
    <source>
        <dbReference type="Proteomes" id="UP000077521"/>
    </source>
</evidence>
<reference evidence="2" key="2">
    <citation type="journal article" date="2019" name="IMA Fungus">
        <title>Genome sequencing and comparison of five Tilletia species to identify candidate genes for the detection of regulated species infecting wheat.</title>
        <authorList>
            <person name="Nguyen H.D.T."/>
            <person name="Sultana T."/>
            <person name="Kesanakurti P."/>
            <person name="Hambleton S."/>
        </authorList>
    </citation>
    <scope>NUCLEOTIDE SEQUENCE</scope>
    <source>
        <strain evidence="2">DAOMC 236416</strain>
    </source>
</reference>
<dbReference type="Proteomes" id="UP000077521">
    <property type="component" value="Unassembled WGS sequence"/>
</dbReference>
<gene>
    <name evidence="2" type="ORF">A4X13_0g6939</name>
</gene>
<name>A0A177TXG7_9BASI</name>
<accession>A0A177TXG7</accession>
<comment type="caution">
    <text evidence="2">The sequence shown here is derived from an EMBL/GenBank/DDBJ whole genome shotgun (WGS) entry which is preliminary data.</text>
</comment>
<evidence type="ECO:0000313" key="2">
    <source>
        <dbReference type="EMBL" id="KAE8243804.1"/>
    </source>
</evidence>